<dbReference type="SUPFAM" id="SSF53474">
    <property type="entry name" value="alpha/beta-Hydrolases"/>
    <property type="match status" value="1"/>
</dbReference>
<dbReference type="GO" id="GO:0019433">
    <property type="term" value="P:triglyceride catabolic process"/>
    <property type="evidence" value="ECO:0000318"/>
    <property type="project" value="GO_Central"/>
</dbReference>
<reference evidence="3" key="3">
    <citation type="submission" date="2020-12" db="UniProtKB">
        <authorList>
            <consortium name="EnsemblPlants"/>
        </authorList>
    </citation>
    <scope>IDENTIFICATION</scope>
</reference>
<dbReference type="EMBL" id="ABEU02000021">
    <property type="protein sequence ID" value="PNR32229.1"/>
    <property type="molecule type" value="Genomic_DNA"/>
</dbReference>
<dbReference type="InterPro" id="IPR029058">
    <property type="entry name" value="AB_hydrolase_fold"/>
</dbReference>
<reference evidence="2 4" key="2">
    <citation type="journal article" date="2018" name="Plant J.">
        <title>The Physcomitrella patens chromosome-scale assembly reveals moss genome structure and evolution.</title>
        <authorList>
            <person name="Lang D."/>
            <person name="Ullrich K.K."/>
            <person name="Murat F."/>
            <person name="Fuchs J."/>
            <person name="Jenkins J."/>
            <person name="Haas F.B."/>
            <person name="Piednoel M."/>
            <person name="Gundlach H."/>
            <person name="Van Bel M."/>
            <person name="Meyberg R."/>
            <person name="Vives C."/>
            <person name="Morata J."/>
            <person name="Symeonidi A."/>
            <person name="Hiss M."/>
            <person name="Muchero W."/>
            <person name="Kamisugi Y."/>
            <person name="Saleh O."/>
            <person name="Blanc G."/>
            <person name="Decker E.L."/>
            <person name="van Gessel N."/>
            <person name="Grimwood J."/>
            <person name="Hayes R.D."/>
            <person name="Graham S.W."/>
            <person name="Gunter L.E."/>
            <person name="McDaniel S.F."/>
            <person name="Hoernstein S.N.W."/>
            <person name="Larsson A."/>
            <person name="Li F.W."/>
            <person name="Perroud P.F."/>
            <person name="Phillips J."/>
            <person name="Ranjan P."/>
            <person name="Rokshar D.S."/>
            <person name="Rothfels C.J."/>
            <person name="Schneider L."/>
            <person name="Shu S."/>
            <person name="Stevenson D.W."/>
            <person name="Thummler F."/>
            <person name="Tillich M."/>
            <person name="Villarreal Aguilar J.C."/>
            <person name="Widiez T."/>
            <person name="Wong G.K."/>
            <person name="Wymore A."/>
            <person name="Zhang Y."/>
            <person name="Zimmer A.D."/>
            <person name="Quatrano R.S."/>
            <person name="Mayer K.F.X."/>
            <person name="Goodstein D."/>
            <person name="Casacuberta J.M."/>
            <person name="Vandepoele K."/>
            <person name="Reski R."/>
            <person name="Cuming A.C."/>
            <person name="Tuskan G.A."/>
            <person name="Maumus F."/>
            <person name="Salse J."/>
            <person name="Schmutz J."/>
            <person name="Rensing S.A."/>
        </authorList>
    </citation>
    <scope>NUCLEOTIDE SEQUENCE [LARGE SCALE GENOMIC DNA]</scope>
    <source>
        <strain evidence="3 4">cv. Gransden 2004</strain>
    </source>
</reference>
<accession>A0A2K1ISH1</accession>
<reference evidence="2 4" key="1">
    <citation type="journal article" date="2008" name="Science">
        <title>The Physcomitrella genome reveals evolutionary insights into the conquest of land by plants.</title>
        <authorList>
            <person name="Rensing S."/>
            <person name="Lang D."/>
            <person name="Zimmer A."/>
            <person name="Terry A."/>
            <person name="Salamov A."/>
            <person name="Shapiro H."/>
            <person name="Nishiyama T."/>
            <person name="Perroud P.-F."/>
            <person name="Lindquist E."/>
            <person name="Kamisugi Y."/>
            <person name="Tanahashi T."/>
            <person name="Sakakibara K."/>
            <person name="Fujita T."/>
            <person name="Oishi K."/>
            <person name="Shin-I T."/>
            <person name="Kuroki Y."/>
            <person name="Toyoda A."/>
            <person name="Suzuki Y."/>
            <person name="Hashimoto A."/>
            <person name="Yamaguchi K."/>
            <person name="Sugano A."/>
            <person name="Kohara Y."/>
            <person name="Fujiyama A."/>
            <person name="Anterola A."/>
            <person name="Aoki S."/>
            <person name="Ashton N."/>
            <person name="Barbazuk W.B."/>
            <person name="Barker E."/>
            <person name="Bennetzen J."/>
            <person name="Bezanilla M."/>
            <person name="Blankenship R."/>
            <person name="Cho S.H."/>
            <person name="Dutcher S."/>
            <person name="Estelle M."/>
            <person name="Fawcett J.A."/>
            <person name="Gundlach H."/>
            <person name="Hanada K."/>
            <person name="Heyl A."/>
            <person name="Hicks K.A."/>
            <person name="Hugh J."/>
            <person name="Lohr M."/>
            <person name="Mayer K."/>
            <person name="Melkozernov A."/>
            <person name="Murata T."/>
            <person name="Nelson D."/>
            <person name="Pils B."/>
            <person name="Prigge M."/>
            <person name="Reiss B."/>
            <person name="Renner T."/>
            <person name="Rombauts S."/>
            <person name="Rushton P."/>
            <person name="Sanderfoot A."/>
            <person name="Schween G."/>
            <person name="Shiu S.-H."/>
            <person name="Stueber K."/>
            <person name="Theodoulou F.L."/>
            <person name="Tu H."/>
            <person name="Van de Peer Y."/>
            <person name="Verrier P.J."/>
            <person name="Waters E."/>
            <person name="Wood A."/>
            <person name="Yang L."/>
            <person name="Cove D."/>
            <person name="Cuming A."/>
            <person name="Hasebe M."/>
            <person name="Lucas S."/>
            <person name="Mishler D.B."/>
            <person name="Reski R."/>
            <person name="Grigoriev I."/>
            <person name="Quatrano R.S."/>
            <person name="Boore J.L."/>
        </authorList>
    </citation>
    <scope>NUCLEOTIDE SEQUENCE [LARGE SCALE GENOMIC DNA]</scope>
    <source>
        <strain evidence="3 4">cv. Gransden 2004</strain>
    </source>
</reference>
<gene>
    <name evidence="2" type="ORF">PHYPA_026355</name>
</gene>
<dbReference type="InterPro" id="IPR050228">
    <property type="entry name" value="Carboxylesterase_BioH"/>
</dbReference>
<dbReference type="PANTHER" id="PTHR43194">
    <property type="entry name" value="HYDROLASE ALPHA/BETA FOLD FAMILY"/>
    <property type="match status" value="1"/>
</dbReference>
<evidence type="ECO:0000313" key="4">
    <source>
        <dbReference type="Proteomes" id="UP000006727"/>
    </source>
</evidence>
<keyword evidence="1" id="KW-0732">Signal</keyword>
<dbReference type="GO" id="GO:0004806">
    <property type="term" value="F:triacylglycerol lipase activity"/>
    <property type="evidence" value="ECO:0000318"/>
    <property type="project" value="GO_Central"/>
</dbReference>
<organism evidence="2">
    <name type="scientific">Physcomitrium patens</name>
    <name type="common">Spreading-leaved earth moss</name>
    <name type="synonym">Physcomitrella patens</name>
    <dbReference type="NCBI Taxonomy" id="3218"/>
    <lineage>
        <taxon>Eukaryota</taxon>
        <taxon>Viridiplantae</taxon>
        <taxon>Streptophyta</taxon>
        <taxon>Embryophyta</taxon>
        <taxon>Bryophyta</taxon>
        <taxon>Bryophytina</taxon>
        <taxon>Bryopsida</taxon>
        <taxon>Funariidae</taxon>
        <taxon>Funariales</taxon>
        <taxon>Funariaceae</taxon>
        <taxon>Physcomitrium</taxon>
    </lineage>
</organism>
<dbReference type="Proteomes" id="UP000006727">
    <property type="component" value="Chromosome 21"/>
</dbReference>
<dbReference type="PaxDb" id="3218-PP1S85_73V6.1"/>
<evidence type="ECO:0000313" key="3">
    <source>
        <dbReference type="EnsemblPlants" id="Pp3c21_18430V3.1"/>
    </source>
</evidence>
<evidence type="ECO:0000256" key="1">
    <source>
        <dbReference type="SAM" id="SignalP"/>
    </source>
</evidence>
<dbReference type="Gramene" id="Pp3c21_18430V3.2">
    <property type="protein sequence ID" value="Pp3c21_18430V3.2"/>
    <property type="gene ID" value="Pp3c21_18430"/>
</dbReference>
<evidence type="ECO:0000313" key="2">
    <source>
        <dbReference type="EMBL" id="PNR32229.1"/>
    </source>
</evidence>
<name>A0A2K1ISH1_PHYPA</name>
<dbReference type="EnsemblPlants" id="Pp3c21_18430V3.1">
    <property type="protein sequence ID" value="Pp3c21_18430V3.1"/>
    <property type="gene ID" value="Pp3c21_18430"/>
</dbReference>
<dbReference type="AlphaFoldDB" id="A0A2K1ISH1"/>
<sequence>MLTRYVMCSVFFLSRIVLGNPSAEDDRLYKLAVHRDFFYVGGEYVEGPSGGSLRKNQMYVERLSTDRTPRQPYPLVLIHGKAMSGANTWLNTPDGRPGWASYFLRHGYVVYIIDQPTRGRSAWLPGDFDMTTFSTNSIAQFFTGVAHYNLWPQASKHTQWPGNGTKGDAVFDSSLISTLQFLLKDTEAQFRTRDGGGLYGWSVADARPSLVKAIVAIEPAGPPFEDSSLFGHGPSRAWGLTDIAMTYNPPVSSPHEISKLRIPSNETDREDCVLQAEPARTLPNLKQIPVVITVSEASYHALYDHCSVKFLQQAGVNAELLRLENIGLKGNGHLMMLEENNLEVAKAIHDWIQYQTSCGHERPAFRVL</sequence>
<dbReference type="PANTHER" id="PTHR43194:SF4">
    <property type="entry name" value="AB HYDROLASE-1 DOMAIN-CONTAINING PROTEIN"/>
    <property type="match status" value="1"/>
</dbReference>
<dbReference type="Gene3D" id="3.40.50.1820">
    <property type="entry name" value="alpha/beta hydrolase"/>
    <property type="match status" value="1"/>
</dbReference>
<keyword evidence="4" id="KW-1185">Reference proteome</keyword>
<dbReference type="EnsemblPlants" id="Pp3c21_18430V3.2">
    <property type="protein sequence ID" value="Pp3c21_18430V3.2"/>
    <property type="gene ID" value="Pp3c21_18430"/>
</dbReference>
<feature type="chain" id="PRO_5036042765" description="AB hydrolase-1 domain-containing protein" evidence="1">
    <location>
        <begin position="20"/>
        <end position="368"/>
    </location>
</feature>
<dbReference type="InParanoid" id="A0A2K1ISH1"/>
<dbReference type="STRING" id="3218.A0A2K1ISH1"/>
<dbReference type="CDD" id="cd12809">
    <property type="entry name" value="Esterase_713_like-2"/>
    <property type="match status" value="1"/>
</dbReference>
<evidence type="ECO:0008006" key="5">
    <source>
        <dbReference type="Google" id="ProtNLM"/>
    </source>
</evidence>
<protein>
    <recommendedName>
        <fullName evidence="5">AB hydrolase-1 domain-containing protein</fullName>
    </recommendedName>
</protein>
<dbReference type="Gramene" id="Pp3c21_18430V3.1">
    <property type="protein sequence ID" value="Pp3c21_18430V3.1"/>
    <property type="gene ID" value="Pp3c21_18430"/>
</dbReference>
<feature type="signal peptide" evidence="1">
    <location>
        <begin position="1"/>
        <end position="19"/>
    </location>
</feature>
<proteinExistence type="predicted"/>